<evidence type="ECO:0000313" key="7">
    <source>
        <dbReference type="Proteomes" id="UP000286063"/>
    </source>
</evidence>
<dbReference type="RefSeq" id="WP_117722091.1">
    <property type="nucleotide sequence ID" value="NZ_CAUGOG010000043.1"/>
</dbReference>
<protein>
    <submittedName>
        <fullName evidence="6">ATP-binding cassette domain-containing protein</fullName>
    </submittedName>
</protein>
<evidence type="ECO:0000256" key="4">
    <source>
        <dbReference type="ARBA" id="ARBA00022840"/>
    </source>
</evidence>
<dbReference type="InterPro" id="IPR027417">
    <property type="entry name" value="P-loop_NTPase"/>
</dbReference>
<gene>
    <name evidence="6" type="ORF">DXA50_17540</name>
</gene>
<dbReference type="Proteomes" id="UP000286063">
    <property type="component" value="Unassembled WGS sequence"/>
</dbReference>
<evidence type="ECO:0000313" key="6">
    <source>
        <dbReference type="EMBL" id="RGY12567.1"/>
    </source>
</evidence>
<dbReference type="EMBL" id="QSCR01000042">
    <property type="protein sequence ID" value="RGY12567.1"/>
    <property type="molecule type" value="Genomic_DNA"/>
</dbReference>
<dbReference type="InterPro" id="IPR003439">
    <property type="entry name" value="ABC_transporter-like_ATP-bd"/>
</dbReference>
<keyword evidence="2" id="KW-0813">Transport</keyword>
<evidence type="ECO:0000256" key="2">
    <source>
        <dbReference type="ARBA" id="ARBA00022448"/>
    </source>
</evidence>
<comment type="caution">
    <text evidence="6">The sequence shown here is derived from an EMBL/GenBank/DDBJ whole genome shotgun (WGS) entry which is preliminary data.</text>
</comment>
<dbReference type="SUPFAM" id="SSF52540">
    <property type="entry name" value="P-loop containing nucleoside triphosphate hydrolases"/>
    <property type="match status" value="1"/>
</dbReference>
<dbReference type="SMART" id="SM00382">
    <property type="entry name" value="AAA"/>
    <property type="match status" value="1"/>
</dbReference>
<accession>A0A413IIQ7</accession>
<keyword evidence="4 6" id="KW-0067">ATP-binding</keyword>
<dbReference type="GO" id="GO:0016887">
    <property type="term" value="F:ATP hydrolysis activity"/>
    <property type="evidence" value="ECO:0007669"/>
    <property type="project" value="InterPro"/>
</dbReference>
<organism evidence="6 7">
    <name type="scientific">Butyricimonas virosa</name>
    <dbReference type="NCBI Taxonomy" id="544645"/>
    <lineage>
        <taxon>Bacteria</taxon>
        <taxon>Pseudomonadati</taxon>
        <taxon>Bacteroidota</taxon>
        <taxon>Bacteroidia</taxon>
        <taxon>Bacteroidales</taxon>
        <taxon>Odoribacteraceae</taxon>
        <taxon>Butyricimonas</taxon>
    </lineage>
</organism>
<name>A0A413IIQ7_9BACT</name>
<comment type="similarity">
    <text evidence="1">Belongs to the ABC transporter superfamily.</text>
</comment>
<dbReference type="Gene3D" id="3.40.50.300">
    <property type="entry name" value="P-loop containing nucleotide triphosphate hydrolases"/>
    <property type="match status" value="1"/>
</dbReference>
<evidence type="ECO:0000259" key="5">
    <source>
        <dbReference type="PROSITE" id="PS50893"/>
    </source>
</evidence>
<dbReference type="AlphaFoldDB" id="A0A413IIQ7"/>
<keyword evidence="3" id="KW-0547">Nucleotide-binding</keyword>
<proteinExistence type="inferred from homology"/>
<reference evidence="6 7" key="1">
    <citation type="submission" date="2018-08" db="EMBL/GenBank/DDBJ databases">
        <title>A genome reference for cultivated species of the human gut microbiota.</title>
        <authorList>
            <person name="Zou Y."/>
            <person name="Xue W."/>
            <person name="Luo G."/>
        </authorList>
    </citation>
    <scope>NUCLEOTIDE SEQUENCE [LARGE SCALE GENOMIC DNA]</scope>
    <source>
        <strain evidence="6 7">OF02-7</strain>
    </source>
</reference>
<dbReference type="PANTHER" id="PTHR43335:SF4">
    <property type="entry name" value="ABC TRANSPORTER, ATP-BINDING PROTEIN"/>
    <property type="match status" value="1"/>
</dbReference>
<dbReference type="InterPro" id="IPR003593">
    <property type="entry name" value="AAA+_ATPase"/>
</dbReference>
<feature type="domain" description="ABC transporter" evidence="5">
    <location>
        <begin position="6"/>
        <end position="236"/>
    </location>
</feature>
<evidence type="ECO:0000256" key="3">
    <source>
        <dbReference type="ARBA" id="ARBA00022741"/>
    </source>
</evidence>
<dbReference type="Pfam" id="PF00005">
    <property type="entry name" value="ABC_tran"/>
    <property type="match status" value="1"/>
</dbReference>
<sequence length="307" mass="34856">MENPIVKVERLYHRYTASRWAIEDINFQISEAGVVGLLGSNGAGKSTTMNIICGVLKQTSGEVYINGINTLKEPVKARKMIGFLPQKPPLYPDLTINEYLRFCAEIQWMDKKKIKSAIARAEERCGITHMKDRLLRNLSGGYQQRVGLAQAILHDPKFVVLDEPTNGLDPNQILEVRQLIKDIAIDRTVMLSTHILSEVQATCSSIKMIEHGRVVFSGSTEDFDNYIEPNTLYLEFELPPTMDELLKLSGVKRGEVIDNHAIRLWYDGERDTIKQIMREATSRGWDMIELRREKSSMEAVFAKLSGK</sequence>
<dbReference type="OrthoDB" id="9804819at2"/>
<dbReference type="PROSITE" id="PS50893">
    <property type="entry name" value="ABC_TRANSPORTER_2"/>
    <property type="match status" value="1"/>
</dbReference>
<dbReference type="GO" id="GO:0005524">
    <property type="term" value="F:ATP binding"/>
    <property type="evidence" value="ECO:0007669"/>
    <property type="project" value="UniProtKB-KW"/>
</dbReference>
<evidence type="ECO:0000256" key="1">
    <source>
        <dbReference type="ARBA" id="ARBA00005417"/>
    </source>
</evidence>
<dbReference type="PANTHER" id="PTHR43335">
    <property type="entry name" value="ABC TRANSPORTER, ATP-BINDING PROTEIN"/>
    <property type="match status" value="1"/>
</dbReference>